<evidence type="ECO:0000259" key="1">
    <source>
        <dbReference type="Pfam" id="PF00149"/>
    </source>
</evidence>
<dbReference type="SUPFAM" id="SSF56300">
    <property type="entry name" value="Metallo-dependent phosphatases"/>
    <property type="match status" value="1"/>
</dbReference>
<accession>A0A2V1JSG5</accession>
<name>A0A2V1JSG5_EUBRA</name>
<dbReference type="OrthoDB" id="2033705at2"/>
<reference evidence="2 3" key="1">
    <citation type="submission" date="2014-09" db="EMBL/GenBank/DDBJ databases">
        <title>Butyrate-producing bacteria isolated from human gut.</title>
        <authorList>
            <person name="Zhang Q."/>
            <person name="Zhao L."/>
        </authorList>
    </citation>
    <scope>NUCLEOTIDE SEQUENCE [LARGE SCALE GENOMIC DNA]</scope>
    <source>
        <strain evidence="2 3">21</strain>
    </source>
</reference>
<dbReference type="InterPro" id="IPR029052">
    <property type="entry name" value="Metallo-depent_PP-like"/>
</dbReference>
<sequence>MKVLVIPDVHLKPYMFQHAAALMHQKIADRVVCLMDLADDWGKEYDVSLYEETYDEAIKFAIKFPDTAWCFGNHDLSYYWNQLETGYSSMASYTVQKKLLDLRSAVPENNPIQYVQRIDNVLFSHAGVLNDFVEGYVPKAKYDDVDAVVGEINKLGRTEMWNDASPIWLRPQHSKMKLYKPRKLLQVVGHTPVEGISRAGNLISCDVFSTRSDGSPIGTEEYLLLNTLTWEFCGIRTT</sequence>
<dbReference type="Gene3D" id="3.60.21.10">
    <property type="match status" value="1"/>
</dbReference>
<dbReference type="CDD" id="cd00838">
    <property type="entry name" value="MPP_superfamily"/>
    <property type="match status" value="1"/>
</dbReference>
<comment type="caution">
    <text evidence="2">The sequence shown here is derived from an EMBL/GenBank/DDBJ whole genome shotgun (WGS) entry which is preliminary data.</text>
</comment>
<dbReference type="EMBL" id="JRFU01000115">
    <property type="protein sequence ID" value="PWE86323.1"/>
    <property type="molecule type" value="Genomic_DNA"/>
</dbReference>
<protein>
    <recommendedName>
        <fullName evidence="1">Calcineurin-like phosphoesterase domain-containing protein</fullName>
    </recommendedName>
</protein>
<proteinExistence type="predicted"/>
<gene>
    <name evidence="2" type="ORF">LG34_10645</name>
</gene>
<dbReference type="Proteomes" id="UP000245288">
    <property type="component" value="Unassembled WGS sequence"/>
</dbReference>
<keyword evidence="3" id="KW-1185">Reference proteome</keyword>
<dbReference type="AlphaFoldDB" id="A0A2V1JSG5"/>
<evidence type="ECO:0000313" key="3">
    <source>
        <dbReference type="Proteomes" id="UP000245288"/>
    </source>
</evidence>
<dbReference type="GO" id="GO:0016787">
    <property type="term" value="F:hydrolase activity"/>
    <property type="evidence" value="ECO:0007669"/>
    <property type="project" value="InterPro"/>
</dbReference>
<dbReference type="InterPro" id="IPR004843">
    <property type="entry name" value="Calcineurin-like_PHP"/>
</dbReference>
<dbReference type="Pfam" id="PF00149">
    <property type="entry name" value="Metallophos"/>
    <property type="match status" value="1"/>
</dbReference>
<evidence type="ECO:0000313" key="2">
    <source>
        <dbReference type="EMBL" id="PWE86323.1"/>
    </source>
</evidence>
<dbReference type="RefSeq" id="WP_109215957.1">
    <property type="nucleotide sequence ID" value="NZ_CABMEW010000001.1"/>
</dbReference>
<organism evidence="2 3">
    <name type="scientific">Eubacterium ramulus</name>
    <dbReference type="NCBI Taxonomy" id="39490"/>
    <lineage>
        <taxon>Bacteria</taxon>
        <taxon>Bacillati</taxon>
        <taxon>Bacillota</taxon>
        <taxon>Clostridia</taxon>
        <taxon>Eubacteriales</taxon>
        <taxon>Eubacteriaceae</taxon>
        <taxon>Eubacterium</taxon>
    </lineage>
</organism>
<feature type="domain" description="Calcineurin-like phosphoesterase" evidence="1">
    <location>
        <begin position="1"/>
        <end position="198"/>
    </location>
</feature>